<keyword evidence="2 5" id="KW-0689">Ribosomal protein</keyword>
<comment type="function">
    <text evidence="5">One of the primary rRNA binding proteins, it binds directly to 16S rRNA central domain where it helps coordinate assembly of the platform of the 30S subunit.</text>
</comment>
<comment type="similarity">
    <text evidence="1 5 6">Belongs to the universal ribosomal protein uS8 family.</text>
</comment>
<evidence type="ECO:0000256" key="5">
    <source>
        <dbReference type="HAMAP-Rule" id="MF_01302"/>
    </source>
</evidence>
<evidence type="ECO:0000313" key="7">
    <source>
        <dbReference type="EMBL" id="KKT52937.1"/>
    </source>
</evidence>
<dbReference type="Pfam" id="PF00410">
    <property type="entry name" value="Ribosomal_S8"/>
    <property type="match status" value="1"/>
</dbReference>
<reference evidence="7 8" key="1">
    <citation type="journal article" date="2015" name="Nature">
        <title>rRNA introns, odd ribosomes, and small enigmatic genomes across a large radiation of phyla.</title>
        <authorList>
            <person name="Brown C.T."/>
            <person name="Hug L.A."/>
            <person name="Thomas B.C."/>
            <person name="Sharon I."/>
            <person name="Castelle C.J."/>
            <person name="Singh A."/>
            <person name="Wilkins M.J."/>
            <person name="Williams K.H."/>
            <person name="Banfield J.F."/>
        </authorList>
    </citation>
    <scope>NUCLEOTIDE SEQUENCE [LARGE SCALE GENOMIC DNA]</scope>
</reference>
<dbReference type="GO" id="GO:0003735">
    <property type="term" value="F:structural constituent of ribosome"/>
    <property type="evidence" value="ECO:0007669"/>
    <property type="project" value="InterPro"/>
</dbReference>
<dbReference type="NCBIfam" id="NF001109">
    <property type="entry name" value="PRK00136.1"/>
    <property type="match status" value="1"/>
</dbReference>
<protein>
    <recommendedName>
        <fullName evidence="4 5">Small ribosomal subunit protein uS8</fullName>
    </recommendedName>
</protein>
<dbReference type="GO" id="GO:1990904">
    <property type="term" value="C:ribonucleoprotein complex"/>
    <property type="evidence" value="ECO:0007669"/>
    <property type="project" value="UniProtKB-KW"/>
</dbReference>
<dbReference type="Proteomes" id="UP000034752">
    <property type="component" value="Unassembled WGS sequence"/>
</dbReference>
<evidence type="ECO:0000313" key="8">
    <source>
        <dbReference type="Proteomes" id="UP000034752"/>
    </source>
</evidence>
<evidence type="ECO:0000256" key="1">
    <source>
        <dbReference type="ARBA" id="ARBA00006471"/>
    </source>
</evidence>
<dbReference type="Gene3D" id="3.30.1370.30">
    <property type="match status" value="1"/>
</dbReference>
<keyword evidence="5" id="KW-0694">RNA-binding</keyword>
<evidence type="ECO:0000256" key="6">
    <source>
        <dbReference type="RuleBase" id="RU003660"/>
    </source>
</evidence>
<dbReference type="InterPro" id="IPR035987">
    <property type="entry name" value="Ribosomal_uS8_sf"/>
</dbReference>
<dbReference type="AlphaFoldDB" id="A0A0G1K9P3"/>
<dbReference type="EMBL" id="LCIJ01000005">
    <property type="protein sequence ID" value="KKT52937.1"/>
    <property type="molecule type" value="Genomic_DNA"/>
</dbReference>
<name>A0A0G1K9P3_UNCK3</name>
<dbReference type="GO" id="GO:0005840">
    <property type="term" value="C:ribosome"/>
    <property type="evidence" value="ECO:0007669"/>
    <property type="project" value="UniProtKB-KW"/>
</dbReference>
<dbReference type="PANTHER" id="PTHR11758">
    <property type="entry name" value="40S RIBOSOMAL PROTEIN S15A"/>
    <property type="match status" value="1"/>
</dbReference>
<organism evidence="7 8">
    <name type="scientific">candidate division Kazan bacterium GW2011_GWA1_44_22</name>
    <dbReference type="NCBI Taxonomy" id="1620410"/>
    <lineage>
        <taxon>Bacteria</taxon>
        <taxon>Bacteria division Kazan-3B-28</taxon>
    </lineage>
</organism>
<evidence type="ECO:0000256" key="3">
    <source>
        <dbReference type="ARBA" id="ARBA00023274"/>
    </source>
</evidence>
<gene>
    <name evidence="5" type="primary">rpsH</name>
    <name evidence="7" type="ORF">VE96_C0005G0026</name>
</gene>
<evidence type="ECO:0000256" key="4">
    <source>
        <dbReference type="ARBA" id="ARBA00035258"/>
    </source>
</evidence>
<dbReference type="FunFam" id="3.30.1490.10:FF:000001">
    <property type="entry name" value="30S ribosomal protein S8"/>
    <property type="match status" value="1"/>
</dbReference>
<proteinExistence type="inferred from homology"/>
<dbReference type="HAMAP" id="MF_01302_B">
    <property type="entry name" value="Ribosomal_uS8_B"/>
    <property type="match status" value="1"/>
</dbReference>
<dbReference type="GO" id="GO:0006412">
    <property type="term" value="P:translation"/>
    <property type="evidence" value="ECO:0007669"/>
    <property type="project" value="UniProtKB-UniRule"/>
</dbReference>
<comment type="subunit">
    <text evidence="5">Part of the 30S ribosomal subunit. Contacts proteins S5 and S12.</text>
</comment>
<dbReference type="PATRIC" id="fig|1620410.3.peg.130"/>
<accession>A0A0G1K9P3</accession>
<evidence type="ECO:0000256" key="2">
    <source>
        <dbReference type="ARBA" id="ARBA00022980"/>
    </source>
</evidence>
<dbReference type="PROSITE" id="PS00053">
    <property type="entry name" value="RIBOSOMAL_S8"/>
    <property type="match status" value="1"/>
</dbReference>
<dbReference type="GO" id="GO:0019843">
    <property type="term" value="F:rRNA binding"/>
    <property type="evidence" value="ECO:0007669"/>
    <property type="project" value="UniProtKB-UniRule"/>
</dbReference>
<keyword evidence="5" id="KW-0699">rRNA-binding</keyword>
<dbReference type="InterPro" id="IPR047863">
    <property type="entry name" value="Ribosomal_uS8_CS"/>
</dbReference>
<comment type="caution">
    <text evidence="7">The sequence shown here is derived from an EMBL/GenBank/DDBJ whole genome shotgun (WGS) entry which is preliminary data.</text>
</comment>
<sequence>MNTHPIADMLTRIRNASARRFSTTKVPASRFKEALAKMLVDQGWLEGFEIIKPTEGHPYLLLTLKYHRQTPIIRGIKMISTPGQRIYMNKAKLHKYISSKLETLVISTSQGLITAEEAKTMGLGGEVIFKIW</sequence>
<keyword evidence="3 5" id="KW-0687">Ribonucleoprotein</keyword>
<dbReference type="SUPFAM" id="SSF56047">
    <property type="entry name" value="Ribosomal protein S8"/>
    <property type="match status" value="1"/>
</dbReference>
<dbReference type="InterPro" id="IPR000630">
    <property type="entry name" value="Ribosomal_uS8"/>
</dbReference>
<dbReference type="Gene3D" id="3.30.1490.10">
    <property type="match status" value="1"/>
</dbReference>
<dbReference type="GO" id="GO:0005737">
    <property type="term" value="C:cytoplasm"/>
    <property type="evidence" value="ECO:0007669"/>
    <property type="project" value="UniProtKB-ARBA"/>
</dbReference>